<dbReference type="RefSeq" id="WP_173946271.1">
    <property type="nucleotide sequence ID" value="NZ_CP102848.1"/>
</dbReference>
<evidence type="ECO:0000313" key="2">
    <source>
        <dbReference type="EMBL" id="UVF22839.1"/>
    </source>
</evidence>
<feature type="chain" id="PRO_5045268054" description="PepSY domain-containing protein" evidence="1">
    <location>
        <begin position="19"/>
        <end position="107"/>
    </location>
</feature>
<geneLocation type="plasmid" evidence="2 3">
    <name>pR24_3</name>
</geneLocation>
<keyword evidence="1" id="KW-0732">Signal</keyword>
<evidence type="ECO:0000313" key="3">
    <source>
        <dbReference type="Proteomes" id="UP001017257"/>
    </source>
</evidence>
<reference evidence="2" key="1">
    <citation type="submission" date="2022-08" db="EMBL/GenBank/DDBJ databases">
        <title>Microvirga terrae sp. nov., isolated from soil.</title>
        <authorList>
            <person name="Kim K.H."/>
            <person name="Seo Y.L."/>
            <person name="Kim J.M."/>
            <person name="Lee J.K."/>
            <person name="Han D.M."/>
            <person name="Jeon C.O."/>
        </authorList>
    </citation>
    <scope>NUCLEOTIDE SEQUENCE</scope>
    <source>
        <strain evidence="2">R24</strain>
        <plasmid evidence="2">pR24_3</plasmid>
    </source>
</reference>
<evidence type="ECO:0008006" key="4">
    <source>
        <dbReference type="Google" id="ProtNLM"/>
    </source>
</evidence>
<protein>
    <recommendedName>
        <fullName evidence="4">PepSY domain-containing protein</fullName>
    </recommendedName>
</protein>
<organism evidence="2 3">
    <name type="scientific">Microvirga terrae</name>
    <dbReference type="NCBI Taxonomy" id="2740529"/>
    <lineage>
        <taxon>Bacteria</taxon>
        <taxon>Pseudomonadati</taxon>
        <taxon>Pseudomonadota</taxon>
        <taxon>Alphaproteobacteria</taxon>
        <taxon>Hyphomicrobiales</taxon>
        <taxon>Methylobacteriaceae</taxon>
        <taxon>Microvirga</taxon>
    </lineage>
</organism>
<evidence type="ECO:0000256" key="1">
    <source>
        <dbReference type="SAM" id="SignalP"/>
    </source>
</evidence>
<name>A0ABY5S3R1_9HYPH</name>
<feature type="signal peptide" evidence="1">
    <location>
        <begin position="1"/>
        <end position="18"/>
    </location>
</feature>
<accession>A0ABY5S3R1</accession>
<sequence length="107" mass="11832">MKYVICTIACLVPLTSLAAEEDVIMRKASRIITQHRLLSRAELACSSLVLEEATKTVATVTVREKHGGKCGGAPETAPRRFTMEIDLKTGAARWDNNYPDMEMRPVP</sequence>
<proteinExistence type="predicted"/>
<dbReference type="EMBL" id="CP102848">
    <property type="protein sequence ID" value="UVF22839.1"/>
    <property type="molecule type" value="Genomic_DNA"/>
</dbReference>
<keyword evidence="2" id="KW-0614">Plasmid</keyword>
<dbReference type="Proteomes" id="UP001017257">
    <property type="component" value="Plasmid pR24_3"/>
</dbReference>
<gene>
    <name evidence="2" type="ORF">HPT29_028475</name>
</gene>
<keyword evidence="3" id="KW-1185">Reference proteome</keyword>